<dbReference type="EMBL" id="CP020716">
    <property type="protein sequence ID" value="ARJ07624.1"/>
    <property type="molecule type" value="Genomic_DNA"/>
</dbReference>
<organism evidence="3 4">
    <name type="scientific">Cnuibacter physcomitrellae</name>
    <dbReference type="NCBI Taxonomy" id="1619308"/>
    <lineage>
        <taxon>Bacteria</taxon>
        <taxon>Bacillati</taxon>
        <taxon>Actinomycetota</taxon>
        <taxon>Actinomycetes</taxon>
        <taxon>Micrococcales</taxon>
        <taxon>Microbacteriaceae</taxon>
        <taxon>Cnuibacter</taxon>
    </lineage>
</organism>
<dbReference type="KEGG" id="cphy:B5808_19795"/>
<reference evidence="3 4" key="1">
    <citation type="submission" date="2017-04" db="EMBL/GenBank/DDBJ databases">
        <authorList>
            <person name="Afonso C.L."/>
            <person name="Miller P.J."/>
            <person name="Scott M.A."/>
            <person name="Spackman E."/>
            <person name="Goraichik I."/>
            <person name="Dimitrov K.M."/>
            <person name="Suarez D.L."/>
            <person name="Swayne D.E."/>
        </authorList>
    </citation>
    <scope>NUCLEOTIDE SEQUENCE [LARGE SCALE GENOMIC DNA]</scope>
    <source>
        <strain evidence="4">XA(T)</strain>
        <plasmid evidence="4">Plasmid unnamed1</plasmid>
    </source>
</reference>
<dbReference type="Pfam" id="PF11292">
    <property type="entry name" value="DUF3093"/>
    <property type="match status" value="1"/>
</dbReference>
<accession>A0A1X9LQZ7</accession>
<sequence>MTPQPTSPLYIERMRPSLGIILSIALVIPASLVVFIPINPESDIPGAAVGITVGILLYAGILGLLFLTSPVIRITPSTLTVGRAHIDRKHLATASAHFGPDATAERGTRLDARSYLSIRGWIKPVAKITLNDPQDPTPYWLFSTRRPETLLAVLALPEPTPPAPTPTPTPEPSTPNGHED</sequence>
<name>A0A1X9LQZ7_9MICO</name>
<feature type="region of interest" description="Disordered" evidence="1">
    <location>
        <begin position="156"/>
        <end position="180"/>
    </location>
</feature>
<evidence type="ECO:0000256" key="1">
    <source>
        <dbReference type="SAM" id="MobiDB-lite"/>
    </source>
</evidence>
<feature type="transmembrane region" description="Helical" evidence="2">
    <location>
        <begin position="20"/>
        <end position="38"/>
    </location>
</feature>
<dbReference type="Proteomes" id="UP000192775">
    <property type="component" value="Plasmid unnamed1"/>
</dbReference>
<keyword evidence="2" id="KW-1133">Transmembrane helix</keyword>
<evidence type="ECO:0000313" key="4">
    <source>
        <dbReference type="Proteomes" id="UP000192775"/>
    </source>
</evidence>
<feature type="compositionally biased region" description="Pro residues" evidence="1">
    <location>
        <begin position="158"/>
        <end position="173"/>
    </location>
</feature>
<keyword evidence="4" id="KW-1185">Reference proteome</keyword>
<evidence type="ECO:0000256" key="2">
    <source>
        <dbReference type="SAM" id="Phobius"/>
    </source>
</evidence>
<dbReference type="AlphaFoldDB" id="A0A1X9LQZ7"/>
<dbReference type="InterPro" id="IPR021443">
    <property type="entry name" value="DUF3093"/>
</dbReference>
<protein>
    <submittedName>
        <fullName evidence="3">Uncharacterized protein</fullName>
    </submittedName>
</protein>
<keyword evidence="2" id="KW-0472">Membrane</keyword>
<evidence type="ECO:0000313" key="3">
    <source>
        <dbReference type="EMBL" id="ARJ07624.1"/>
    </source>
</evidence>
<feature type="transmembrane region" description="Helical" evidence="2">
    <location>
        <begin position="44"/>
        <end position="67"/>
    </location>
</feature>
<proteinExistence type="predicted"/>
<dbReference type="RefSeq" id="WP_085021759.1">
    <property type="nucleotide sequence ID" value="NZ_BMHD01000003.1"/>
</dbReference>
<geneLocation type="plasmid" evidence="3">
    <name>unnamed1</name>
</geneLocation>
<keyword evidence="2" id="KW-0812">Transmembrane</keyword>
<keyword evidence="3" id="KW-0614">Plasmid</keyword>
<gene>
    <name evidence="3" type="ORF">B5808_19795</name>
</gene>